<accession>A0A0C9VGR9</accession>
<dbReference type="InterPro" id="IPR045328">
    <property type="entry name" value="Kre9/Knh1"/>
</dbReference>
<dbReference type="EMBL" id="KN839845">
    <property type="protein sequence ID" value="KIJ64774.1"/>
    <property type="molecule type" value="Genomic_DNA"/>
</dbReference>
<feature type="compositionally biased region" description="Low complexity" evidence="2">
    <location>
        <begin position="161"/>
        <end position="216"/>
    </location>
</feature>
<evidence type="ECO:0000259" key="4">
    <source>
        <dbReference type="Pfam" id="PF10342"/>
    </source>
</evidence>
<keyword evidence="1 3" id="KW-0732">Signal</keyword>
<evidence type="ECO:0000256" key="1">
    <source>
        <dbReference type="ARBA" id="ARBA00022729"/>
    </source>
</evidence>
<dbReference type="GO" id="GO:0006078">
    <property type="term" value="P:(1-&gt;6)-beta-D-glucan biosynthetic process"/>
    <property type="evidence" value="ECO:0007669"/>
    <property type="project" value="InterPro"/>
</dbReference>
<dbReference type="GO" id="GO:0042546">
    <property type="term" value="P:cell wall biogenesis"/>
    <property type="evidence" value="ECO:0007669"/>
    <property type="project" value="InterPro"/>
</dbReference>
<evidence type="ECO:0000313" key="6">
    <source>
        <dbReference type="Proteomes" id="UP000053820"/>
    </source>
</evidence>
<evidence type="ECO:0000313" key="5">
    <source>
        <dbReference type="EMBL" id="KIJ64774.1"/>
    </source>
</evidence>
<dbReference type="HOGENOM" id="CLU_1053945_0_0_1"/>
<feature type="chain" id="PRO_5002205430" description="Yeast cell wall synthesis Kre9/Knh1-like N-terminal domain-containing protein" evidence="3">
    <location>
        <begin position="22"/>
        <end position="264"/>
    </location>
</feature>
<organism evidence="5 6">
    <name type="scientific">Hydnomerulius pinastri MD-312</name>
    <dbReference type="NCBI Taxonomy" id="994086"/>
    <lineage>
        <taxon>Eukaryota</taxon>
        <taxon>Fungi</taxon>
        <taxon>Dikarya</taxon>
        <taxon>Basidiomycota</taxon>
        <taxon>Agaricomycotina</taxon>
        <taxon>Agaricomycetes</taxon>
        <taxon>Agaricomycetidae</taxon>
        <taxon>Boletales</taxon>
        <taxon>Boletales incertae sedis</taxon>
        <taxon>Leucogyrophana</taxon>
    </lineage>
</organism>
<dbReference type="OrthoDB" id="2432613at2759"/>
<evidence type="ECO:0000256" key="2">
    <source>
        <dbReference type="SAM" id="MobiDB-lite"/>
    </source>
</evidence>
<dbReference type="Pfam" id="PF10342">
    <property type="entry name" value="Kre9_KNH"/>
    <property type="match status" value="1"/>
</dbReference>
<name>A0A0C9VGR9_9AGAM</name>
<reference evidence="5 6" key="1">
    <citation type="submission" date="2014-04" db="EMBL/GenBank/DDBJ databases">
        <title>Evolutionary Origins and Diversification of the Mycorrhizal Mutualists.</title>
        <authorList>
            <consortium name="DOE Joint Genome Institute"/>
            <consortium name="Mycorrhizal Genomics Consortium"/>
            <person name="Kohler A."/>
            <person name="Kuo A."/>
            <person name="Nagy L.G."/>
            <person name="Floudas D."/>
            <person name="Copeland A."/>
            <person name="Barry K.W."/>
            <person name="Cichocki N."/>
            <person name="Veneault-Fourrey C."/>
            <person name="LaButti K."/>
            <person name="Lindquist E.A."/>
            <person name="Lipzen A."/>
            <person name="Lundell T."/>
            <person name="Morin E."/>
            <person name="Murat C."/>
            <person name="Riley R."/>
            <person name="Ohm R."/>
            <person name="Sun H."/>
            <person name="Tunlid A."/>
            <person name="Henrissat B."/>
            <person name="Grigoriev I.V."/>
            <person name="Hibbett D.S."/>
            <person name="Martin F."/>
        </authorList>
    </citation>
    <scope>NUCLEOTIDE SEQUENCE [LARGE SCALE GENOMIC DNA]</scope>
    <source>
        <strain evidence="5 6">MD-312</strain>
    </source>
</reference>
<evidence type="ECO:0000256" key="3">
    <source>
        <dbReference type="SAM" id="SignalP"/>
    </source>
</evidence>
<dbReference type="InterPro" id="IPR018466">
    <property type="entry name" value="Kre9/Knh1-like_N"/>
</dbReference>
<dbReference type="AlphaFoldDB" id="A0A0C9VGR9"/>
<feature type="compositionally biased region" description="Low complexity" evidence="2">
    <location>
        <begin position="134"/>
        <end position="153"/>
    </location>
</feature>
<keyword evidence="6" id="KW-1185">Reference proteome</keyword>
<protein>
    <recommendedName>
        <fullName evidence="4">Yeast cell wall synthesis Kre9/Knh1-like N-terminal domain-containing protein</fullName>
    </recommendedName>
</protein>
<feature type="domain" description="Yeast cell wall synthesis Kre9/Knh1-like N-terminal" evidence="4">
    <location>
        <begin position="31"/>
        <end position="119"/>
    </location>
</feature>
<feature type="signal peptide" evidence="3">
    <location>
        <begin position="1"/>
        <end position="21"/>
    </location>
</feature>
<sequence>MHAFQTLVSLALLARVALVQGSVYVTNPVQPTVCHGGQSCSVEWVDNGESPLLSTIGECEVGLYTGELELAQSLPSVNVGTTSSFSFTPNPSVGPNGQYYLVFTADSISYMGFSGSFTLDGMTGTTVGGGAGGSSASAPTTTATGGSSTSAGGSSTGTGTGTTPTGTGASTPGSESTGASTPATGTGAPTVSTPATGTVPTTSSPTATAPVLTTSGGTTFTVSTPSSSISASASATPTNAAVRVGSSSSLGAALVLALGGAFLL</sequence>
<gene>
    <name evidence="5" type="ORF">HYDPIDRAFT_167590</name>
</gene>
<feature type="region of interest" description="Disordered" evidence="2">
    <location>
        <begin position="130"/>
        <end position="216"/>
    </location>
</feature>
<dbReference type="PANTHER" id="PTHR28154">
    <property type="entry name" value="CELL WALL SYNTHESIS PROTEIN KNH1-RELATED"/>
    <property type="match status" value="1"/>
</dbReference>
<dbReference type="Proteomes" id="UP000053820">
    <property type="component" value="Unassembled WGS sequence"/>
</dbReference>
<dbReference type="PANTHER" id="PTHR28154:SF1">
    <property type="entry name" value="CELL WALL SYNTHESIS PROTEIN KNH1-RELATED"/>
    <property type="match status" value="1"/>
</dbReference>
<proteinExistence type="predicted"/>